<proteinExistence type="evidence at transcript level"/>
<accession>F2EKB3</accession>
<protein>
    <submittedName>
        <fullName evidence="1">Predicted protein</fullName>
    </submittedName>
</protein>
<name>F2EKB3_HORVV</name>
<reference evidence="1" key="1">
    <citation type="journal article" date="2011" name="Plant Physiol.">
        <title>Comprehensive sequence analysis of 24,783 barley full-length cDNAs derived from 12 clone libraries.</title>
        <authorList>
            <person name="Matsumoto T."/>
            <person name="Tanaka T."/>
            <person name="Sakai H."/>
            <person name="Amano N."/>
            <person name="Kanamori H."/>
            <person name="Kurita K."/>
            <person name="Kikuta A."/>
            <person name="Kamiya K."/>
            <person name="Yamamoto M."/>
            <person name="Ikawa H."/>
            <person name="Fujii N."/>
            <person name="Hori K."/>
            <person name="Itoh T."/>
            <person name="Sato K."/>
        </authorList>
    </citation>
    <scope>NUCLEOTIDE SEQUENCE</scope>
    <source>
        <tissue evidence="1">Flower</tissue>
    </source>
</reference>
<organism evidence="1">
    <name type="scientific">Hordeum vulgare subsp. vulgare</name>
    <name type="common">Domesticated barley</name>
    <dbReference type="NCBI Taxonomy" id="112509"/>
    <lineage>
        <taxon>Eukaryota</taxon>
        <taxon>Viridiplantae</taxon>
        <taxon>Streptophyta</taxon>
        <taxon>Embryophyta</taxon>
        <taxon>Tracheophyta</taxon>
        <taxon>Spermatophyta</taxon>
        <taxon>Magnoliopsida</taxon>
        <taxon>Liliopsida</taxon>
        <taxon>Poales</taxon>
        <taxon>Poaceae</taxon>
        <taxon>BOP clade</taxon>
        <taxon>Pooideae</taxon>
        <taxon>Triticodae</taxon>
        <taxon>Triticeae</taxon>
        <taxon>Hordeinae</taxon>
        <taxon>Hordeum</taxon>
    </lineage>
</organism>
<sequence>MLIPTLSSHLHRMAKRVRPECTYENRGRRHRETWLRFVHSLLRAVQKEKKGNIPLGFHVAYY</sequence>
<dbReference type="EMBL" id="AK376590">
    <property type="protein sequence ID" value="BAK07785.1"/>
    <property type="molecule type" value="mRNA"/>
</dbReference>
<evidence type="ECO:0000313" key="1">
    <source>
        <dbReference type="EMBL" id="BAK07785.1"/>
    </source>
</evidence>
<dbReference type="AlphaFoldDB" id="F2EKB3"/>